<sequence>MATTRAGNLLAAFSFVLWGLLPVYYQFLPAPDMPELLALRILCSVPTMLLVFWLLRRPMPNWRQVFKNKRSVAISGIAALIMSVSWCAFTWAIANGQVLAASLGFFINPLFAIALAVFILKERLSYAQGIAVCLGILGIAYQVWHYGELPWLALIMGSFFALYGLCKKYVEFDAMTSVTLENILLAPFALLFLIGDAIWGTPVALGGDSTTLLLYIGAAPVTLVPLIFFALALHRTSLTMVGLMQYIEPSLQFILAVLFFGEIFDNVKAVSFALIWGGLLFCSLEAIYALRKHRHHRNSGGNLPQV</sequence>
<dbReference type="RefSeq" id="WP_237467954.1">
    <property type="nucleotide sequence ID" value="NZ_CAKLDI010000002.1"/>
</dbReference>
<evidence type="ECO:0000259" key="9">
    <source>
        <dbReference type="Pfam" id="PF00892"/>
    </source>
</evidence>
<dbReference type="InterPro" id="IPR000620">
    <property type="entry name" value="EamA_dom"/>
</dbReference>
<feature type="domain" description="EamA" evidence="9">
    <location>
        <begin position="152"/>
        <end position="282"/>
    </location>
</feature>
<evidence type="ECO:0000256" key="5">
    <source>
        <dbReference type="ARBA" id="ARBA00022692"/>
    </source>
</evidence>
<dbReference type="EMBL" id="CAKLDI010000002">
    <property type="protein sequence ID" value="CAH0535094.1"/>
    <property type="molecule type" value="Genomic_DNA"/>
</dbReference>
<gene>
    <name evidence="10" type="primary">rarD_2</name>
    <name evidence="10" type="ORF">VST7929_02755</name>
</gene>
<evidence type="ECO:0000256" key="1">
    <source>
        <dbReference type="ARBA" id="ARBA00004651"/>
    </source>
</evidence>
<dbReference type="PANTHER" id="PTHR22911:SF137">
    <property type="entry name" value="SOLUTE CARRIER FAMILY 35 MEMBER G2-RELATED"/>
    <property type="match status" value="1"/>
</dbReference>
<evidence type="ECO:0000256" key="6">
    <source>
        <dbReference type="ARBA" id="ARBA00022989"/>
    </source>
</evidence>
<evidence type="ECO:0000256" key="8">
    <source>
        <dbReference type="SAM" id="Phobius"/>
    </source>
</evidence>
<feature type="transmembrane region" description="Helical" evidence="8">
    <location>
        <begin position="270"/>
        <end position="290"/>
    </location>
</feature>
<comment type="caution">
    <text evidence="10">The sequence shown here is derived from an EMBL/GenBank/DDBJ whole genome shotgun (WGS) entry which is preliminary data.</text>
</comment>
<evidence type="ECO:0000256" key="2">
    <source>
        <dbReference type="ARBA" id="ARBA00007362"/>
    </source>
</evidence>
<keyword evidence="7 8" id="KW-0472">Membrane</keyword>
<feature type="transmembrane region" description="Helical" evidence="8">
    <location>
        <begin position="126"/>
        <end position="143"/>
    </location>
</feature>
<protein>
    <submittedName>
        <fullName evidence="10">Protein RarD</fullName>
    </submittedName>
</protein>
<comment type="similarity">
    <text evidence="2">Belongs to the EamA transporter family.</text>
</comment>
<feature type="transmembrane region" description="Helical" evidence="8">
    <location>
        <begin position="76"/>
        <end position="94"/>
    </location>
</feature>
<feature type="domain" description="EamA" evidence="9">
    <location>
        <begin position="6"/>
        <end position="140"/>
    </location>
</feature>
<feature type="transmembrane region" description="Helical" evidence="8">
    <location>
        <begin position="149"/>
        <end position="166"/>
    </location>
</feature>
<organism evidence="10 11">
    <name type="scientific">Vibrio stylophorae</name>
    <dbReference type="NCBI Taxonomy" id="659351"/>
    <lineage>
        <taxon>Bacteria</taxon>
        <taxon>Pseudomonadati</taxon>
        <taxon>Pseudomonadota</taxon>
        <taxon>Gammaproteobacteria</taxon>
        <taxon>Vibrionales</taxon>
        <taxon>Vibrionaceae</taxon>
        <taxon>Vibrio</taxon>
    </lineage>
</organism>
<evidence type="ECO:0000313" key="11">
    <source>
        <dbReference type="Proteomes" id="UP000838672"/>
    </source>
</evidence>
<evidence type="ECO:0000313" key="10">
    <source>
        <dbReference type="EMBL" id="CAH0535094.1"/>
    </source>
</evidence>
<dbReference type="InterPro" id="IPR004626">
    <property type="entry name" value="RarD"/>
</dbReference>
<keyword evidence="6 8" id="KW-1133">Transmembrane helix</keyword>
<feature type="transmembrane region" description="Helical" evidence="8">
    <location>
        <begin position="178"/>
        <end position="200"/>
    </location>
</feature>
<evidence type="ECO:0000256" key="3">
    <source>
        <dbReference type="ARBA" id="ARBA00022448"/>
    </source>
</evidence>
<evidence type="ECO:0000256" key="7">
    <source>
        <dbReference type="ARBA" id="ARBA00023136"/>
    </source>
</evidence>
<dbReference type="Pfam" id="PF00892">
    <property type="entry name" value="EamA"/>
    <property type="match status" value="2"/>
</dbReference>
<keyword evidence="11" id="KW-1185">Reference proteome</keyword>
<name>A0ABM8ZWT3_9VIBR</name>
<keyword evidence="5 8" id="KW-0812">Transmembrane</keyword>
<dbReference type="Proteomes" id="UP000838672">
    <property type="component" value="Unassembled WGS sequence"/>
</dbReference>
<feature type="transmembrane region" description="Helical" evidence="8">
    <location>
        <begin position="37"/>
        <end position="55"/>
    </location>
</feature>
<dbReference type="PANTHER" id="PTHR22911">
    <property type="entry name" value="ACYL-MALONYL CONDENSING ENZYME-RELATED"/>
    <property type="match status" value="1"/>
</dbReference>
<keyword evidence="3" id="KW-0813">Transport</keyword>
<proteinExistence type="inferred from homology"/>
<feature type="transmembrane region" description="Helical" evidence="8">
    <location>
        <begin position="7"/>
        <end position="25"/>
    </location>
</feature>
<keyword evidence="4" id="KW-1003">Cell membrane</keyword>
<dbReference type="InterPro" id="IPR037185">
    <property type="entry name" value="EmrE-like"/>
</dbReference>
<comment type="subcellular location">
    <subcellularLocation>
        <location evidence="1">Cell membrane</location>
        <topology evidence="1">Multi-pass membrane protein</topology>
    </subcellularLocation>
</comment>
<accession>A0ABM8ZWT3</accession>
<feature type="transmembrane region" description="Helical" evidence="8">
    <location>
        <begin position="212"/>
        <end position="234"/>
    </location>
</feature>
<evidence type="ECO:0000256" key="4">
    <source>
        <dbReference type="ARBA" id="ARBA00022475"/>
    </source>
</evidence>
<feature type="transmembrane region" description="Helical" evidence="8">
    <location>
        <begin position="246"/>
        <end position="264"/>
    </location>
</feature>
<dbReference type="NCBIfam" id="TIGR00688">
    <property type="entry name" value="rarD"/>
    <property type="match status" value="1"/>
</dbReference>
<reference evidence="10" key="1">
    <citation type="submission" date="2021-11" db="EMBL/GenBank/DDBJ databases">
        <authorList>
            <person name="Rodrigo-Torres L."/>
            <person name="Arahal R. D."/>
            <person name="Lucena T."/>
        </authorList>
    </citation>
    <scope>NUCLEOTIDE SEQUENCE</scope>
    <source>
        <strain evidence="10">CECT 7929</strain>
    </source>
</reference>
<feature type="transmembrane region" description="Helical" evidence="8">
    <location>
        <begin position="100"/>
        <end position="119"/>
    </location>
</feature>
<dbReference type="SUPFAM" id="SSF103481">
    <property type="entry name" value="Multidrug resistance efflux transporter EmrE"/>
    <property type="match status" value="2"/>
</dbReference>